<organism evidence="2 3">
    <name type="scientific">Brachionus plicatilis</name>
    <name type="common">Marine rotifer</name>
    <name type="synonym">Brachionus muelleri</name>
    <dbReference type="NCBI Taxonomy" id="10195"/>
    <lineage>
        <taxon>Eukaryota</taxon>
        <taxon>Metazoa</taxon>
        <taxon>Spiralia</taxon>
        <taxon>Gnathifera</taxon>
        <taxon>Rotifera</taxon>
        <taxon>Eurotatoria</taxon>
        <taxon>Monogononta</taxon>
        <taxon>Pseudotrocha</taxon>
        <taxon>Ploima</taxon>
        <taxon>Brachionidae</taxon>
        <taxon>Brachionus</taxon>
    </lineage>
</organism>
<evidence type="ECO:0000313" key="2">
    <source>
        <dbReference type="EMBL" id="RNA29193.1"/>
    </source>
</evidence>
<feature type="transmembrane region" description="Helical" evidence="1">
    <location>
        <begin position="21"/>
        <end position="42"/>
    </location>
</feature>
<proteinExistence type="predicted"/>
<dbReference type="AlphaFoldDB" id="A0A3M7S047"/>
<dbReference type="EMBL" id="REGN01002265">
    <property type="protein sequence ID" value="RNA29193.1"/>
    <property type="molecule type" value="Genomic_DNA"/>
</dbReference>
<gene>
    <name evidence="2" type="ORF">BpHYR1_053416</name>
</gene>
<name>A0A3M7S047_BRAPC</name>
<evidence type="ECO:0000256" key="1">
    <source>
        <dbReference type="SAM" id="Phobius"/>
    </source>
</evidence>
<reference evidence="2 3" key="1">
    <citation type="journal article" date="2018" name="Sci. Rep.">
        <title>Genomic signatures of local adaptation to the degree of environmental predictability in rotifers.</title>
        <authorList>
            <person name="Franch-Gras L."/>
            <person name="Hahn C."/>
            <person name="Garcia-Roger E.M."/>
            <person name="Carmona M.J."/>
            <person name="Serra M."/>
            <person name="Gomez A."/>
        </authorList>
    </citation>
    <scope>NUCLEOTIDE SEQUENCE [LARGE SCALE GENOMIC DNA]</scope>
    <source>
        <strain evidence="2">HYR1</strain>
    </source>
</reference>
<protein>
    <submittedName>
        <fullName evidence="2">Uncharacterized protein</fullName>
    </submittedName>
</protein>
<sequence length="62" mass="6777">MVVLGLTCYVTMTIALHHAHFFINLPLSGQAIGFLCLLRAFFTANLQMATPTSLKSDSQFSS</sequence>
<comment type="caution">
    <text evidence="2">The sequence shown here is derived from an EMBL/GenBank/DDBJ whole genome shotgun (WGS) entry which is preliminary data.</text>
</comment>
<keyword evidence="1" id="KW-0472">Membrane</keyword>
<accession>A0A3M7S047</accession>
<dbReference type="Proteomes" id="UP000276133">
    <property type="component" value="Unassembled WGS sequence"/>
</dbReference>
<evidence type="ECO:0000313" key="3">
    <source>
        <dbReference type="Proteomes" id="UP000276133"/>
    </source>
</evidence>
<keyword evidence="1" id="KW-0812">Transmembrane</keyword>
<keyword evidence="1" id="KW-1133">Transmembrane helix</keyword>
<keyword evidence="3" id="KW-1185">Reference proteome</keyword>